<feature type="binding site" evidence="6">
    <location>
        <begin position="106"/>
        <end position="109"/>
    </location>
    <ligand>
        <name>FMN</name>
        <dbReference type="ChEBI" id="CHEBI:58210"/>
    </ligand>
</feature>
<gene>
    <name evidence="6" type="primary">azoR</name>
    <name evidence="8" type="ORF">EJP67_01375</name>
</gene>
<reference evidence="8 9" key="1">
    <citation type="submission" date="2018-12" db="EMBL/GenBank/DDBJ databases">
        <title>The genome sequences of Variovorax guangxiensis DSM 27352.</title>
        <authorList>
            <person name="Gao J."/>
            <person name="Sun J."/>
        </authorList>
    </citation>
    <scope>NUCLEOTIDE SEQUENCE [LARGE SCALE GENOMIC DNA]</scope>
    <source>
        <strain evidence="8 9">DSM 27352</strain>
    </source>
</reference>
<name>A0A433MD48_9BURK</name>
<dbReference type="InterPro" id="IPR023048">
    <property type="entry name" value="NADH:quinone_OxRdtase_FMN_depd"/>
</dbReference>
<comment type="function">
    <text evidence="6">Also exhibits azoreductase activity. Catalyzes the reductive cleavage of the azo bond in aromatic azo compounds to the corresponding amines.</text>
</comment>
<dbReference type="Proteomes" id="UP000281118">
    <property type="component" value="Unassembled WGS sequence"/>
</dbReference>
<dbReference type="AlphaFoldDB" id="A0A433MD48"/>
<dbReference type="GO" id="GO:0016652">
    <property type="term" value="F:oxidoreductase activity, acting on NAD(P)H as acceptor"/>
    <property type="evidence" value="ECO:0007669"/>
    <property type="project" value="UniProtKB-UniRule"/>
</dbReference>
<comment type="cofactor">
    <cofactor evidence="6">
        <name>FMN</name>
        <dbReference type="ChEBI" id="CHEBI:58210"/>
    </cofactor>
    <text evidence="6">Binds 1 FMN per subunit.</text>
</comment>
<comment type="function">
    <text evidence="6">Quinone reductase that provides resistance to thiol-specific stress caused by electrophilic quinones.</text>
</comment>
<dbReference type="EC" id="1.6.5.-" evidence="6"/>
<comment type="caution">
    <text evidence="6">Lacks conserved residue(s) required for the propagation of feature annotation.</text>
</comment>
<dbReference type="PANTHER" id="PTHR43741:SF4">
    <property type="entry name" value="FMN-DEPENDENT NADH:QUINONE OXIDOREDUCTASE"/>
    <property type="match status" value="1"/>
</dbReference>
<evidence type="ECO:0000313" key="9">
    <source>
        <dbReference type="Proteomes" id="UP000281118"/>
    </source>
</evidence>
<dbReference type="InterPro" id="IPR050104">
    <property type="entry name" value="FMN-dep_NADH:Q_OxRdtase_AzoR1"/>
</dbReference>
<protein>
    <recommendedName>
        <fullName evidence="6">FMN dependent NADH:quinone oxidoreductase</fullName>
        <ecNumber evidence="6">1.6.5.-</ecNumber>
    </recommendedName>
    <alternativeName>
        <fullName evidence="6">Azo-dye reductase</fullName>
    </alternativeName>
    <alternativeName>
        <fullName evidence="6">FMN-dependent NADH-azo compound oxidoreductase</fullName>
    </alternativeName>
    <alternativeName>
        <fullName evidence="6">FMN-dependent NADH-azoreductase</fullName>
        <ecNumber evidence="6">1.7.1.17</ecNumber>
    </alternativeName>
</protein>
<dbReference type="PANTHER" id="PTHR43741">
    <property type="entry name" value="FMN-DEPENDENT NADH-AZOREDUCTASE 1"/>
    <property type="match status" value="1"/>
</dbReference>
<evidence type="ECO:0000256" key="3">
    <source>
        <dbReference type="ARBA" id="ARBA00023002"/>
    </source>
</evidence>
<comment type="catalytic activity">
    <reaction evidence="5">
        <text>N,N-dimethyl-1,4-phenylenediamine + anthranilate + 2 NAD(+) = 2-(4-dimethylaminophenyl)diazenylbenzoate + 2 NADH + 2 H(+)</text>
        <dbReference type="Rhea" id="RHEA:55872"/>
        <dbReference type="ChEBI" id="CHEBI:15378"/>
        <dbReference type="ChEBI" id="CHEBI:15783"/>
        <dbReference type="ChEBI" id="CHEBI:16567"/>
        <dbReference type="ChEBI" id="CHEBI:57540"/>
        <dbReference type="ChEBI" id="CHEBI:57945"/>
        <dbReference type="ChEBI" id="CHEBI:71579"/>
        <dbReference type="EC" id="1.7.1.17"/>
    </reaction>
    <physiologicalReaction direction="right-to-left" evidence="5">
        <dbReference type="Rhea" id="RHEA:55874"/>
    </physiologicalReaction>
</comment>
<dbReference type="EC" id="1.7.1.17" evidence="6"/>
<dbReference type="GO" id="GO:0009055">
    <property type="term" value="F:electron transfer activity"/>
    <property type="evidence" value="ECO:0007669"/>
    <property type="project" value="UniProtKB-UniRule"/>
</dbReference>
<comment type="caution">
    <text evidence="8">The sequence shown here is derived from an EMBL/GenBank/DDBJ whole genome shotgun (WGS) entry which is preliminary data.</text>
</comment>
<comment type="subunit">
    <text evidence="6">Homodimer.</text>
</comment>
<accession>A0A433MD48</accession>
<dbReference type="InterPro" id="IPR029039">
    <property type="entry name" value="Flavoprotein-like_sf"/>
</dbReference>
<evidence type="ECO:0000313" key="8">
    <source>
        <dbReference type="EMBL" id="RUR65702.1"/>
    </source>
</evidence>
<dbReference type="EMBL" id="RXFT01000001">
    <property type="protein sequence ID" value="RUR65702.1"/>
    <property type="molecule type" value="Genomic_DNA"/>
</dbReference>
<sequence>MRKGNTIVTTRILHIEASPSGERSRSADTARYFLQQHRALHPEVEVETLRLWDLDLPAFDATMIEAKFAVLRSTSATEDQRRRWQSAVQFARAFNAADKYVFSLPMWNFGIPYILKHYIDIVTLPGENWFWTPQEGYSGLLRGKRAALVYSSAGDYPVGMPSHDKDFQKPYMRAWLGFLGIHDVAEIAAAPTLASPQAVAASLARARNEAERLAERF</sequence>
<keyword evidence="4 6" id="KW-0520">NAD</keyword>
<evidence type="ECO:0000259" key="7">
    <source>
        <dbReference type="Pfam" id="PF02525"/>
    </source>
</evidence>
<evidence type="ECO:0000256" key="4">
    <source>
        <dbReference type="ARBA" id="ARBA00023027"/>
    </source>
</evidence>
<evidence type="ECO:0000256" key="1">
    <source>
        <dbReference type="ARBA" id="ARBA00022630"/>
    </source>
</evidence>
<feature type="binding site" evidence="6">
    <location>
        <begin position="24"/>
        <end position="26"/>
    </location>
    <ligand>
        <name>FMN</name>
        <dbReference type="ChEBI" id="CHEBI:58210"/>
    </ligand>
</feature>
<evidence type="ECO:0000256" key="6">
    <source>
        <dbReference type="HAMAP-Rule" id="MF_01216"/>
    </source>
</evidence>
<comment type="similarity">
    <text evidence="6">Belongs to the azoreductase type 1 family.</text>
</comment>
<dbReference type="OrthoDB" id="9787136at2"/>
<organism evidence="8 9">
    <name type="scientific">Variovorax guangxiensis</name>
    <dbReference type="NCBI Taxonomy" id="1775474"/>
    <lineage>
        <taxon>Bacteria</taxon>
        <taxon>Pseudomonadati</taxon>
        <taxon>Pseudomonadota</taxon>
        <taxon>Betaproteobacteria</taxon>
        <taxon>Burkholderiales</taxon>
        <taxon>Comamonadaceae</taxon>
        <taxon>Variovorax</taxon>
    </lineage>
</organism>
<feature type="domain" description="Flavodoxin-like fold" evidence="7">
    <location>
        <begin position="11"/>
        <end position="212"/>
    </location>
</feature>
<feature type="binding site" evidence="6">
    <location>
        <position position="18"/>
    </location>
    <ligand>
        <name>FMN</name>
        <dbReference type="ChEBI" id="CHEBI:58210"/>
    </ligand>
</feature>
<dbReference type="GO" id="GO:0010181">
    <property type="term" value="F:FMN binding"/>
    <property type="evidence" value="ECO:0007669"/>
    <property type="project" value="UniProtKB-UniRule"/>
</dbReference>
<comment type="catalytic activity">
    <reaction evidence="6">
        <text>2 a quinone + NADH + H(+) = 2 a 1,4-benzosemiquinone + NAD(+)</text>
        <dbReference type="Rhea" id="RHEA:65952"/>
        <dbReference type="ChEBI" id="CHEBI:15378"/>
        <dbReference type="ChEBI" id="CHEBI:57540"/>
        <dbReference type="ChEBI" id="CHEBI:57945"/>
        <dbReference type="ChEBI" id="CHEBI:132124"/>
        <dbReference type="ChEBI" id="CHEBI:134225"/>
    </reaction>
</comment>
<dbReference type="SUPFAM" id="SSF52218">
    <property type="entry name" value="Flavoproteins"/>
    <property type="match status" value="1"/>
</dbReference>
<dbReference type="Gene3D" id="3.40.50.360">
    <property type="match status" value="1"/>
</dbReference>
<evidence type="ECO:0000256" key="2">
    <source>
        <dbReference type="ARBA" id="ARBA00022643"/>
    </source>
</evidence>
<keyword evidence="2 6" id="KW-0288">FMN</keyword>
<dbReference type="InterPro" id="IPR003680">
    <property type="entry name" value="Flavodoxin_fold"/>
</dbReference>
<dbReference type="Pfam" id="PF02525">
    <property type="entry name" value="Flavodoxin_2"/>
    <property type="match status" value="1"/>
</dbReference>
<keyword evidence="1 6" id="KW-0285">Flavoprotein</keyword>
<dbReference type="GO" id="GO:0016655">
    <property type="term" value="F:oxidoreductase activity, acting on NAD(P)H, quinone or similar compound as acceptor"/>
    <property type="evidence" value="ECO:0007669"/>
    <property type="project" value="InterPro"/>
</dbReference>
<keyword evidence="3 6" id="KW-0560">Oxidoreductase</keyword>
<proteinExistence type="inferred from homology"/>
<dbReference type="HAMAP" id="MF_01216">
    <property type="entry name" value="Azoreductase_type1"/>
    <property type="match status" value="1"/>
</dbReference>
<evidence type="ECO:0000256" key="5">
    <source>
        <dbReference type="ARBA" id="ARBA00048542"/>
    </source>
</evidence>